<dbReference type="InterPro" id="IPR012296">
    <property type="entry name" value="Nuclease_put_TT1808"/>
</dbReference>
<gene>
    <name evidence="2" type="ORF">OJF2_43400</name>
</gene>
<dbReference type="CDD" id="cd06260">
    <property type="entry name" value="DUF820-like"/>
    <property type="match status" value="1"/>
</dbReference>
<feature type="domain" description="Putative restriction endonuclease" evidence="1">
    <location>
        <begin position="22"/>
        <end position="153"/>
    </location>
</feature>
<dbReference type="PANTHER" id="PTHR35400:SF3">
    <property type="entry name" value="SLL1072 PROTEIN"/>
    <property type="match status" value="1"/>
</dbReference>
<dbReference type="InterPro" id="IPR008538">
    <property type="entry name" value="Uma2"/>
</dbReference>
<dbReference type="OrthoDB" id="9789502at2"/>
<evidence type="ECO:0000313" key="3">
    <source>
        <dbReference type="Proteomes" id="UP000324233"/>
    </source>
</evidence>
<evidence type="ECO:0000313" key="2">
    <source>
        <dbReference type="EMBL" id="QEH35783.1"/>
    </source>
</evidence>
<protein>
    <recommendedName>
        <fullName evidence="1">Putative restriction endonuclease domain-containing protein</fullName>
    </recommendedName>
</protein>
<reference evidence="2 3" key="1">
    <citation type="submission" date="2019-08" db="EMBL/GenBank/DDBJ databases">
        <title>Deep-cultivation of Planctomycetes and their phenomic and genomic characterization uncovers novel biology.</title>
        <authorList>
            <person name="Wiegand S."/>
            <person name="Jogler M."/>
            <person name="Boedeker C."/>
            <person name="Pinto D."/>
            <person name="Vollmers J."/>
            <person name="Rivas-Marin E."/>
            <person name="Kohn T."/>
            <person name="Peeters S.H."/>
            <person name="Heuer A."/>
            <person name="Rast P."/>
            <person name="Oberbeckmann S."/>
            <person name="Bunk B."/>
            <person name="Jeske O."/>
            <person name="Meyerdierks A."/>
            <person name="Storesund J.E."/>
            <person name="Kallscheuer N."/>
            <person name="Luecker S."/>
            <person name="Lage O.M."/>
            <person name="Pohl T."/>
            <person name="Merkel B.J."/>
            <person name="Hornburger P."/>
            <person name="Mueller R.-W."/>
            <person name="Bruemmer F."/>
            <person name="Labrenz M."/>
            <person name="Spormann A.M."/>
            <person name="Op den Camp H."/>
            <person name="Overmann J."/>
            <person name="Amann R."/>
            <person name="Jetten M.S.M."/>
            <person name="Mascher T."/>
            <person name="Medema M.H."/>
            <person name="Devos D.P."/>
            <person name="Kaster A.-K."/>
            <person name="Ovreas L."/>
            <person name="Rohde M."/>
            <person name="Galperin M.Y."/>
            <person name="Jogler C."/>
        </authorList>
    </citation>
    <scope>NUCLEOTIDE SEQUENCE [LARGE SCALE GENOMIC DNA]</scope>
    <source>
        <strain evidence="2 3">OJF2</strain>
    </source>
</reference>
<dbReference type="Proteomes" id="UP000324233">
    <property type="component" value="Chromosome"/>
</dbReference>
<keyword evidence="3" id="KW-1185">Reference proteome</keyword>
<dbReference type="Pfam" id="PF05685">
    <property type="entry name" value="Uma2"/>
    <property type="match status" value="1"/>
</dbReference>
<accession>A0A5B9W5C6</accession>
<sequence length="185" mass="20740">MRKIVPFRLDVAGYDALDAAGTFADRRVELLNGLLVMMTTGPAHDNAVTVLGDLLEGLLPKDDWTVREEKPLVLSRHWKPIPDLVVLRGPRARYARRTPDRHDVALVVEVSDTTYPKDSGPKRRAYSRAGIREYWIIDLARRVVEIHIAGAQGLGLHATIAEHGPIPLRLDDIDFEPIPTDELFP</sequence>
<evidence type="ECO:0000259" key="1">
    <source>
        <dbReference type="Pfam" id="PF05685"/>
    </source>
</evidence>
<dbReference type="SUPFAM" id="SSF52980">
    <property type="entry name" value="Restriction endonuclease-like"/>
    <property type="match status" value="1"/>
</dbReference>
<dbReference type="PANTHER" id="PTHR35400">
    <property type="entry name" value="SLR1083 PROTEIN"/>
    <property type="match status" value="1"/>
</dbReference>
<dbReference type="EMBL" id="CP042997">
    <property type="protein sequence ID" value="QEH35783.1"/>
    <property type="molecule type" value="Genomic_DNA"/>
</dbReference>
<dbReference type="Gene3D" id="3.90.1570.10">
    <property type="entry name" value="tt1808, chain A"/>
    <property type="match status" value="1"/>
</dbReference>
<dbReference type="InterPro" id="IPR011335">
    <property type="entry name" value="Restrct_endonuc-II-like"/>
</dbReference>
<dbReference type="KEGG" id="agv:OJF2_43400"/>
<name>A0A5B9W5C6_9BACT</name>
<organism evidence="2 3">
    <name type="scientific">Aquisphaera giovannonii</name>
    <dbReference type="NCBI Taxonomy" id="406548"/>
    <lineage>
        <taxon>Bacteria</taxon>
        <taxon>Pseudomonadati</taxon>
        <taxon>Planctomycetota</taxon>
        <taxon>Planctomycetia</taxon>
        <taxon>Isosphaerales</taxon>
        <taxon>Isosphaeraceae</taxon>
        <taxon>Aquisphaera</taxon>
    </lineage>
</organism>
<dbReference type="AlphaFoldDB" id="A0A5B9W5C6"/>
<proteinExistence type="predicted"/>
<dbReference type="RefSeq" id="WP_148595534.1">
    <property type="nucleotide sequence ID" value="NZ_CP042997.1"/>
</dbReference>